<organism evidence="11 12">
    <name type="scientific">Caenispirillum salinarum AK4</name>
    <dbReference type="NCBI Taxonomy" id="1238182"/>
    <lineage>
        <taxon>Bacteria</taxon>
        <taxon>Pseudomonadati</taxon>
        <taxon>Pseudomonadota</taxon>
        <taxon>Alphaproteobacteria</taxon>
        <taxon>Rhodospirillales</taxon>
        <taxon>Novispirillaceae</taxon>
        <taxon>Caenispirillum</taxon>
    </lineage>
</organism>
<dbReference type="PANTHER" id="PTHR48083:SF13">
    <property type="entry name" value="ACYL-COA DEHYDROGENASE FAMILY MEMBER 11"/>
    <property type="match status" value="1"/>
</dbReference>
<dbReference type="InterPro" id="IPR006091">
    <property type="entry name" value="Acyl-CoA_Oxase/DH_mid-dom"/>
</dbReference>
<dbReference type="InterPro" id="IPR036250">
    <property type="entry name" value="AcylCo_DH-like_C"/>
</dbReference>
<evidence type="ECO:0000256" key="3">
    <source>
        <dbReference type="ARBA" id="ARBA00011738"/>
    </source>
</evidence>
<evidence type="ECO:0000259" key="10">
    <source>
        <dbReference type="Pfam" id="PF02771"/>
    </source>
</evidence>
<dbReference type="GO" id="GO:0003995">
    <property type="term" value="F:acyl-CoA dehydrogenase activity"/>
    <property type="evidence" value="ECO:0007669"/>
    <property type="project" value="TreeGrafter"/>
</dbReference>
<keyword evidence="12" id="KW-1185">Reference proteome</keyword>
<dbReference type="PANTHER" id="PTHR48083">
    <property type="entry name" value="MEDIUM-CHAIN SPECIFIC ACYL-COA DEHYDROGENASE, MITOCHONDRIAL-RELATED"/>
    <property type="match status" value="1"/>
</dbReference>
<evidence type="ECO:0000256" key="6">
    <source>
        <dbReference type="ARBA" id="ARBA00023002"/>
    </source>
</evidence>
<dbReference type="InterPro" id="IPR050741">
    <property type="entry name" value="Acyl-CoA_dehydrogenase"/>
</dbReference>
<protein>
    <submittedName>
        <fullName evidence="11">Acyl-CoA dehydrogenase</fullName>
    </submittedName>
</protein>
<dbReference type="FunFam" id="2.40.110.10:FF:000002">
    <property type="entry name" value="Acyl-CoA dehydrogenase fadE12"/>
    <property type="match status" value="1"/>
</dbReference>
<dbReference type="Pfam" id="PF00441">
    <property type="entry name" value="Acyl-CoA_dh_1"/>
    <property type="match status" value="1"/>
</dbReference>
<dbReference type="Pfam" id="PF02770">
    <property type="entry name" value="Acyl-CoA_dh_M"/>
    <property type="match status" value="1"/>
</dbReference>
<gene>
    <name evidence="11" type="ORF">C882_1473</name>
</gene>
<dbReference type="GO" id="GO:0050660">
    <property type="term" value="F:flavin adenine dinucleotide binding"/>
    <property type="evidence" value="ECO:0007669"/>
    <property type="project" value="InterPro"/>
</dbReference>
<dbReference type="GO" id="GO:0033539">
    <property type="term" value="P:fatty acid beta-oxidation using acyl-CoA dehydrogenase"/>
    <property type="evidence" value="ECO:0007669"/>
    <property type="project" value="TreeGrafter"/>
</dbReference>
<evidence type="ECO:0000256" key="5">
    <source>
        <dbReference type="ARBA" id="ARBA00022827"/>
    </source>
</evidence>
<dbReference type="RefSeq" id="WP_009542129.1">
    <property type="nucleotide sequence ID" value="NZ_ANHY01000019.1"/>
</dbReference>
<dbReference type="Gene3D" id="1.20.140.10">
    <property type="entry name" value="Butyryl-CoA Dehydrogenase, subunit A, domain 3"/>
    <property type="match status" value="1"/>
</dbReference>
<dbReference type="OrthoDB" id="5510711at2"/>
<keyword evidence="6 7" id="KW-0560">Oxidoreductase</keyword>
<comment type="caution">
    <text evidence="11">The sequence shown here is derived from an EMBL/GenBank/DDBJ whole genome shotgun (WGS) entry which is preliminary data.</text>
</comment>
<dbReference type="SUPFAM" id="SSF47203">
    <property type="entry name" value="Acyl-CoA dehydrogenase C-terminal domain-like"/>
    <property type="match status" value="1"/>
</dbReference>
<dbReference type="STRING" id="1238182.C882_1473"/>
<evidence type="ECO:0000256" key="1">
    <source>
        <dbReference type="ARBA" id="ARBA00001974"/>
    </source>
</evidence>
<dbReference type="SUPFAM" id="SSF56645">
    <property type="entry name" value="Acyl-CoA dehydrogenase NM domain-like"/>
    <property type="match status" value="1"/>
</dbReference>
<feature type="domain" description="Acyl-CoA oxidase/dehydrogenase middle" evidence="9">
    <location>
        <begin position="133"/>
        <end position="233"/>
    </location>
</feature>
<evidence type="ECO:0000313" key="11">
    <source>
        <dbReference type="EMBL" id="EKV27627.1"/>
    </source>
</evidence>
<dbReference type="InterPro" id="IPR046373">
    <property type="entry name" value="Acyl-CoA_Oxase/DH_mid-dom_sf"/>
</dbReference>
<dbReference type="Gene3D" id="1.10.540.10">
    <property type="entry name" value="Acyl-CoA dehydrogenase/oxidase, N-terminal domain"/>
    <property type="match status" value="1"/>
</dbReference>
<dbReference type="InterPro" id="IPR009075">
    <property type="entry name" value="AcylCo_DH/oxidase_C"/>
</dbReference>
<dbReference type="InterPro" id="IPR013786">
    <property type="entry name" value="AcylCoA_DH/ox_N"/>
</dbReference>
<dbReference type="InterPro" id="IPR009100">
    <property type="entry name" value="AcylCoA_DH/oxidase_NM_dom_sf"/>
</dbReference>
<evidence type="ECO:0000313" key="12">
    <source>
        <dbReference type="Proteomes" id="UP000009881"/>
    </source>
</evidence>
<keyword evidence="4 7" id="KW-0285">Flavoprotein</keyword>
<sequence length="422" mass="47757">MHFQFSDKAQELQRRVQDFMDTHIVPRNGEWLHYAENGHFPPPFMEDLKALAKEEGLWNLFLPALRDDEPGTRLTNLEYAPLAEIMGRLYWASEVFNCNAPDTGNMELLHMFATPQQYDQWLKPLLNGDIRSCFAMTEPDVASSDPTNLQTRIRRDGDEYVITGRKWFTTNAADPRCKVCILMGITDPDGEPHARHSMILIPMDAPGVDIVRNVPIMHHMAPEGHCEVVFRDVRVPASNLLGNEGEGFKLAQARLGPGRIHHCMRSIGQCELALEMMCERALERKTFGKTLSEQGTIQEWIALARCDIEQARLLVLKAAWMIDQHGTKAARNEVAMIKVIVPRLQTTILERAIQTFGAAGLTPDTPLSFLWTWGRALRIVDGPDEVHLRTIARREIKQAKEHMGRTIPYLTPPDVLKSGGGR</sequence>
<dbReference type="GO" id="GO:0005737">
    <property type="term" value="C:cytoplasm"/>
    <property type="evidence" value="ECO:0007669"/>
    <property type="project" value="TreeGrafter"/>
</dbReference>
<name>K9GR84_9PROT</name>
<comment type="cofactor">
    <cofactor evidence="1 7">
        <name>FAD</name>
        <dbReference type="ChEBI" id="CHEBI:57692"/>
    </cofactor>
</comment>
<evidence type="ECO:0000256" key="2">
    <source>
        <dbReference type="ARBA" id="ARBA00009347"/>
    </source>
</evidence>
<dbReference type="Pfam" id="PF02771">
    <property type="entry name" value="Acyl-CoA_dh_N"/>
    <property type="match status" value="1"/>
</dbReference>
<feature type="domain" description="Acyl-CoA dehydrogenase/oxidase C-terminal" evidence="8">
    <location>
        <begin position="245"/>
        <end position="394"/>
    </location>
</feature>
<dbReference type="EMBL" id="ANHY01000019">
    <property type="protein sequence ID" value="EKV27627.1"/>
    <property type="molecule type" value="Genomic_DNA"/>
</dbReference>
<evidence type="ECO:0000259" key="8">
    <source>
        <dbReference type="Pfam" id="PF00441"/>
    </source>
</evidence>
<evidence type="ECO:0000259" key="9">
    <source>
        <dbReference type="Pfam" id="PF02770"/>
    </source>
</evidence>
<evidence type="ECO:0000256" key="4">
    <source>
        <dbReference type="ARBA" id="ARBA00022630"/>
    </source>
</evidence>
<dbReference type="AlphaFoldDB" id="K9GR84"/>
<proteinExistence type="inferred from homology"/>
<accession>K9GR84</accession>
<dbReference type="InterPro" id="IPR037069">
    <property type="entry name" value="AcylCoA_DH/ox_N_sf"/>
</dbReference>
<dbReference type="Proteomes" id="UP000009881">
    <property type="component" value="Unassembled WGS sequence"/>
</dbReference>
<comment type="subunit">
    <text evidence="3">Homodimer.</text>
</comment>
<keyword evidence="5 7" id="KW-0274">FAD</keyword>
<feature type="domain" description="Acyl-CoA dehydrogenase/oxidase N-terminal" evidence="10">
    <location>
        <begin position="7"/>
        <end position="129"/>
    </location>
</feature>
<dbReference type="eggNOG" id="COG1960">
    <property type="taxonomic scope" value="Bacteria"/>
</dbReference>
<comment type="similarity">
    <text evidence="2 7">Belongs to the acyl-CoA dehydrogenase family.</text>
</comment>
<dbReference type="PATRIC" id="fig|1238182.3.peg.3687"/>
<dbReference type="Gene3D" id="2.40.110.10">
    <property type="entry name" value="Butyryl-CoA Dehydrogenase, subunit A, domain 2"/>
    <property type="match status" value="1"/>
</dbReference>
<evidence type="ECO:0000256" key="7">
    <source>
        <dbReference type="RuleBase" id="RU362125"/>
    </source>
</evidence>
<reference evidence="11 12" key="1">
    <citation type="journal article" date="2013" name="Genome Announc.">
        <title>Draft Genome Sequence of an Alphaproteobacterium, Caenispirillum salinarum AK4(T), Isolated from a Solar Saltern.</title>
        <authorList>
            <person name="Khatri I."/>
            <person name="Singh A."/>
            <person name="Korpole S."/>
            <person name="Pinnaka A.K."/>
            <person name="Subramanian S."/>
        </authorList>
    </citation>
    <scope>NUCLEOTIDE SEQUENCE [LARGE SCALE GENOMIC DNA]</scope>
    <source>
        <strain evidence="11 12">AK4</strain>
    </source>
</reference>